<reference evidence="2" key="1">
    <citation type="submission" date="2002-05" db="EMBL/GenBank/DDBJ databases">
        <title>Oryza sativa nipponbare(GA3) genomic DNA, chromosome 7, PAC clone:P0477A12.</title>
        <authorList>
            <person name="Sasaki T."/>
            <person name="Matsumoto T."/>
            <person name="Katayose Y."/>
        </authorList>
    </citation>
    <scope>NUCLEOTIDE SEQUENCE</scope>
</reference>
<keyword evidence="1" id="KW-1133">Transmembrane helix</keyword>
<accession>Q7XHS5</accession>
<evidence type="ECO:0000313" key="3">
    <source>
        <dbReference type="EMBL" id="BAD31531.1"/>
    </source>
</evidence>
<reference evidence="4" key="4">
    <citation type="journal article" date="2008" name="Nucleic Acids Res.">
        <title>The rice annotation project database (RAP-DB): 2008 update.</title>
        <authorList>
            <consortium name="The rice annotation project (RAP)"/>
        </authorList>
    </citation>
    <scope>GENOME REANNOTATION</scope>
    <source>
        <strain evidence="4">cv. Nipponbare</strain>
    </source>
</reference>
<sequence>MGYVEDDKGYIEDDKGYVEEESAHAQPAAVYANKKMVYAAKAQLTRLFVLYGFQFGCTVLCGLVSDCGSVIAQFDGSESRKLRIVLTLTTWSQPTLAGIKLVIPNRGSAISQCDGSESRRLRIVLTLTTWSHPTLASIKLVILLLLAASYPLVFRFTLALSVLNLLP</sequence>
<evidence type="ECO:0000256" key="1">
    <source>
        <dbReference type="SAM" id="Phobius"/>
    </source>
</evidence>
<feature type="transmembrane region" description="Helical" evidence="1">
    <location>
        <begin position="140"/>
        <end position="166"/>
    </location>
</feature>
<dbReference type="Proteomes" id="UP000000763">
    <property type="component" value="Chromosome 7"/>
</dbReference>
<proteinExistence type="predicted"/>
<dbReference type="EMBL" id="AP005515">
    <property type="protein sequence ID" value="BAD31531.1"/>
    <property type="molecule type" value="Genomic_DNA"/>
</dbReference>
<reference evidence="3" key="2">
    <citation type="submission" date="2002-07" db="EMBL/GenBank/DDBJ databases">
        <title>Oryza sativa nipponbare(GA3) genomic DNA, chromosome 7, BAC clone:OSJNBa0064M11.</title>
        <authorList>
            <person name="Sasaki T."/>
            <person name="Matsumoto T."/>
            <person name="Katayose Y."/>
        </authorList>
    </citation>
    <scope>NUCLEOTIDE SEQUENCE</scope>
</reference>
<dbReference type="AlphaFoldDB" id="Q7XHS5"/>
<dbReference type="InterPro" id="IPR022142">
    <property type="entry name" value="DUF3673"/>
</dbReference>
<dbReference type="Pfam" id="PF12425">
    <property type="entry name" value="DUF3673"/>
    <property type="match status" value="1"/>
</dbReference>
<evidence type="ECO:0000313" key="2">
    <source>
        <dbReference type="EMBL" id="BAC80054.1"/>
    </source>
</evidence>
<evidence type="ECO:0000313" key="4">
    <source>
        <dbReference type="Proteomes" id="UP000000763"/>
    </source>
</evidence>
<reference evidence="4" key="3">
    <citation type="journal article" date="2005" name="Nature">
        <title>The map-based sequence of the rice genome.</title>
        <authorList>
            <consortium name="International rice genome sequencing project (IRGSP)"/>
            <person name="Matsumoto T."/>
            <person name="Wu J."/>
            <person name="Kanamori H."/>
            <person name="Katayose Y."/>
            <person name="Fujisawa M."/>
            <person name="Namiki N."/>
            <person name="Mizuno H."/>
            <person name="Yamamoto K."/>
            <person name="Antonio B.A."/>
            <person name="Baba T."/>
            <person name="Sakata K."/>
            <person name="Nagamura Y."/>
            <person name="Aoki H."/>
            <person name="Arikawa K."/>
            <person name="Arita K."/>
            <person name="Bito T."/>
            <person name="Chiden Y."/>
            <person name="Fujitsuka N."/>
            <person name="Fukunaka R."/>
            <person name="Hamada M."/>
            <person name="Harada C."/>
            <person name="Hayashi A."/>
            <person name="Hijishita S."/>
            <person name="Honda M."/>
            <person name="Hosokawa S."/>
            <person name="Ichikawa Y."/>
            <person name="Idonuma A."/>
            <person name="Iijima M."/>
            <person name="Ikeda M."/>
            <person name="Ikeno M."/>
            <person name="Ito K."/>
            <person name="Ito S."/>
            <person name="Ito T."/>
            <person name="Ito Y."/>
            <person name="Ito Y."/>
            <person name="Iwabuchi A."/>
            <person name="Kamiya K."/>
            <person name="Karasawa W."/>
            <person name="Kurita K."/>
            <person name="Katagiri S."/>
            <person name="Kikuta A."/>
            <person name="Kobayashi H."/>
            <person name="Kobayashi N."/>
            <person name="Machita K."/>
            <person name="Maehara T."/>
            <person name="Masukawa M."/>
            <person name="Mizubayashi T."/>
            <person name="Mukai Y."/>
            <person name="Nagasaki H."/>
            <person name="Nagata Y."/>
            <person name="Naito S."/>
            <person name="Nakashima M."/>
            <person name="Nakama Y."/>
            <person name="Nakamichi Y."/>
            <person name="Nakamura M."/>
            <person name="Meguro A."/>
            <person name="Negishi M."/>
            <person name="Ohta I."/>
            <person name="Ohta T."/>
            <person name="Okamoto M."/>
            <person name="Ono N."/>
            <person name="Saji S."/>
            <person name="Sakaguchi M."/>
            <person name="Sakai K."/>
            <person name="Shibata M."/>
            <person name="Shimokawa T."/>
            <person name="Song J."/>
            <person name="Takazaki Y."/>
            <person name="Terasawa K."/>
            <person name="Tsugane M."/>
            <person name="Tsuji K."/>
            <person name="Ueda S."/>
            <person name="Waki K."/>
            <person name="Yamagata H."/>
            <person name="Yamamoto M."/>
            <person name="Yamamoto S."/>
            <person name="Yamane H."/>
            <person name="Yoshiki S."/>
            <person name="Yoshihara R."/>
            <person name="Yukawa K."/>
            <person name="Zhong H."/>
            <person name="Yano M."/>
            <person name="Yuan Q."/>
            <person name="Ouyang S."/>
            <person name="Liu J."/>
            <person name="Jones K.M."/>
            <person name="Gansberger K."/>
            <person name="Moffat K."/>
            <person name="Hill J."/>
            <person name="Bera J."/>
            <person name="Fadrosh D."/>
            <person name="Jin S."/>
            <person name="Johri S."/>
            <person name="Kim M."/>
            <person name="Overton L."/>
            <person name="Reardon M."/>
            <person name="Tsitrin T."/>
            <person name="Vuong H."/>
            <person name="Weaver B."/>
            <person name="Ciecko A."/>
            <person name="Tallon L."/>
            <person name="Jackson J."/>
            <person name="Pai G."/>
            <person name="Aken S.V."/>
            <person name="Utterback T."/>
            <person name="Reidmuller S."/>
            <person name="Feldblyum T."/>
            <person name="Hsiao J."/>
            <person name="Zismann V."/>
            <person name="Iobst S."/>
            <person name="de Vazeille A.R."/>
            <person name="Buell C.R."/>
            <person name="Ying K."/>
            <person name="Li Y."/>
            <person name="Lu T."/>
            <person name="Huang Y."/>
            <person name="Zhao Q."/>
            <person name="Feng Q."/>
            <person name="Zhang L."/>
            <person name="Zhu J."/>
            <person name="Weng Q."/>
            <person name="Mu J."/>
            <person name="Lu Y."/>
            <person name="Fan D."/>
            <person name="Liu Y."/>
            <person name="Guan J."/>
            <person name="Zhang Y."/>
            <person name="Yu S."/>
            <person name="Liu X."/>
            <person name="Zhang Y."/>
            <person name="Hong G."/>
            <person name="Han B."/>
            <person name="Choisne N."/>
            <person name="Demange N."/>
            <person name="Orjeda G."/>
            <person name="Samain S."/>
            <person name="Cattolico L."/>
            <person name="Pelletier E."/>
            <person name="Couloux A."/>
            <person name="Segurens B."/>
            <person name="Wincker P."/>
            <person name="D'Hont A."/>
            <person name="Scarpelli C."/>
            <person name="Weissenbach J."/>
            <person name="Salanoubat M."/>
            <person name="Quetier F."/>
            <person name="Yu Y."/>
            <person name="Kim H.R."/>
            <person name="Rambo T."/>
            <person name="Currie J."/>
            <person name="Collura K."/>
            <person name="Luo M."/>
            <person name="Yang T."/>
            <person name="Ammiraju J.S.S."/>
            <person name="Engler F."/>
            <person name="Soderlund C."/>
            <person name="Wing R.A."/>
            <person name="Palmer L.E."/>
            <person name="de la Bastide M."/>
            <person name="Spiegel L."/>
            <person name="Nascimento L."/>
            <person name="Zutavern T."/>
            <person name="O'Shaughnessy A."/>
            <person name="Dike S."/>
            <person name="Dedhia N."/>
            <person name="Preston R."/>
            <person name="Balija V."/>
            <person name="McCombie W.R."/>
            <person name="Chow T."/>
            <person name="Chen H."/>
            <person name="Chung M."/>
            <person name="Chen C."/>
            <person name="Shaw J."/>
            <person name="Wu H."/>
            <person name="Hsiao K."/>
            <person name="Chao Y."/>
            <person name="Chu M."/>
            <person name="Cheng C."/>
            <person name="Hour A."/>
            <person name="Lee P."/>
            <person name="Lin S."/>
            <person name="Lin Y."/>
            <person name="Liou J."/>
            <person name="Liu S."/>
            <person name="Hsing Y."/>
            <person name="Raghuvanshi S."/>
            <person name="Mohanty A."/>
            <person name="Bharti A.K."/>
            <person name="Gaur A."/>
            <person name="Gupta V."/>
            <person name="Kumar D."/>
            <person name="Ravi V."/>
            <person name="Vij S."/>
            <person name="Kapur A."/>
            <person name="Khurana P."/>
            <person name="Khurana P."/>
            <person name="Khurana J.P."/>
            <person name="Tyagi A.K."/>
            <person name="Gaikwad K."/>
            <person name="Singh A."/>
            <person name="Dalal V."/>
            <person name="Srivastava S."/>
            <person name="Dixit A."/>
            <person name="Pal A.K."/>
            <person name="Ghazi I.A."/>
            <person name="Yadav M."/>
            <person name="Pandit A."/>
            <person name="Bhargava A."/>
            <person name="Sureshbabu K."/>
            <person name="Batra K."/>
            <person name="Sharma T.R."/>
            <person name="Mohapatra T."/>
            <person name="Singh N.K."/>
            <person name="Messing J."/>
            <person name="Nelson A.B."/>
            <person name="Fuks G."/>
            <person name="Kavchok S."/>
            <person name="Keizer G."/>
            <person name="Linton E."/>
            <person name="Llaca V."/>
            <person name="Song R."/>
            <person name="Tanyolac B."/>
            <person name="Young S."/>
            <person name="Ho-Il K."/>
            <person name="Hahn J.H."/>
            <person name="Sangsakoo G."/>
            <person name="Vanavichit A."/>
            <person name="de Mattos Luiz.A.T."/>
            <person name="Zimmer P.D."/>
            <person name="Malone G."/>
            <person name="Dellagostin O."/>
            <person name="de Oliveira A.C."/>
            <person name="Bevan M."/>
            <person name="Bancroft I."/>
            <person name="Minx P."/>
            <person name="Cordum H."/>
            <person name="Wilson R."/>
            <person name="Cheng Z."/>
            <person name="Jin W."/>
            <person name="Jiang J."/>
            <person name="Leong S.A."/>
            <person name="Iwama H."/>
            <person name="Gojobori T."/>
            <person name="Itoh T."/>
            <person name="Niimura Y."/>
            <person name="Fujii Y."/>
            <person name="Habara T."/>
            <person name="Sakai H."/>
            <person name="Sato Y."/>
            <person name="Wilson G."/>
            <person name="Kumar K."/>
            <person name="McCouch S."/>
            <person name="Juretic N."/>
            <person name="Hoen D."/>
            <person name="Wright S."/>
            <person name="Bruskiewich R."/>
            <person name="Bureau T."/>
            <person name="Miyao A."/>
            <person name="Hirochika H."/>
            <person name="Nishikawa T."/>
            <person name="Kadowaki K."/>
            <person name="Sugiura M."/>
            <person name="Burr B."/>
            <person name="Sasaki T."/>
        </authorList>
    </citation>
    <scope>NUCLEOTIDE SEQUENCE [LARGE SCALE GENOMIC DNA]</scope>
    <source>
        <strain evidence="4">cv. Nipponbare</strain>
    </source>
</reference>
<gene>
    <name evidence="3" type="ORF">OSJNBa0064M11.43</name>
    <name evidence="2" type="ORF">P0477A12.4</name>
</gene>
<keyword evidence="1" id="KW-0472">Membrane</keyword>
<protein>
    <submittedName>
        <fullName evidence="2">Uncharacterized protein</fullName>
    </submittedName>
</protein>
<keyword evidence="1" id="KW-0812">Transmembrane</keyword>
<organism evidence="2 4">
    <name type="scientific">Oryza sativa subsp. japonica</name>
    <name type="common">Rice</name>
    <dbReference type="NCBI Taxonomy" id="39947"/>
    <lineage>
        <taxon>Eukaryota</taxon>
        <taxon>Viridiplantae</taxon>
        <taxon>Streptophyta</taxon>
        <taxon>Embryophyta</taxon>
        <taxon>Tracheophyta</taxon>
        <taxon>Spermatophyta</taxon>
        <taxon>Magnoliopsida</taxon>
        <taxon>Liliopsida</taxon>
        <taxon>Poales</taxon>
        <taxon>Poaceae</taxon>
        <taxon>BOP clade</taxon>
        <taxon>Oryzoideae</taxon>
        <taxon>Oryzeae</taxon>
        <taxon>Oryzinae</taxon>
        <taxon>Oryza</taxon>
        <taxon>Oryza sativa</taxon>
    </lineage>
</organism>
<name>Q7XHS5_ORYSJ</name>
<dbReference type="EMBL" id="AP005190">
    <property type="protein sequence ID" value="BAC80054.1"/>
    <property type="molecule type" value="Genomic_DNA"/>
</dbReference>